<evidence type="ECO:0000313" key="7">
    <source>
        <dbReference type="Proteomes" id="UP001642483"/>
    </source>
</evidence>
<evidence type="ECO:0000256" key="2">
    <source>
        <dbReference type="ARBA" id="ARBA00025794"/>
    </source>
</evidence>
<evidence type="ECO:0000256" key="4">
    <source>
        <dbReference type="SAM" id="MobiDB-lite"/>
    </source>
</evidence>
<name>A0ABP0FVI2_CLALP</name>
<feature type="compositionally biased region" description="Basic residues" evidence="4">
    <location>
        <begin position="143"/>
        <end position="158"/>
    </location>
</feature>
<feature type="region of interest" description="Disordered" evidence="4">
    <location>
        <begin position="130"/>
        <end position="179"/>
    </location>
</feature>
<dbReference type="Proteomes" id="UP001642483">
    <property type="component" value="Unassembled WGS sequence"/>
</dbReference>
<organism evidence="6 7">
    <name type="scientific">Clavelina lepadiformis</name>
    <name type="common">Light-bulb sea squirt</name>
    <name type="synonym">Ascidia lepadiformis</name>
    <dbReference type="NCBI Taxonomy" id="159417"/>
    <lineage>
        <taxon>Eukaryota</taxon>
        <taxon>Metazoa</taxon>
        <taxon>Chordata</taxon>
        <taxon>Tunicata</taxon>
        <taxon>Ascidiacea</taxon>
        <taxon>Aplousobranchia</taxon>
        <taxon>Clavelinidae</taxon>
        <taxon>Clavelina</taxon>
    </lineage>
</organism>
<feature type="coiled-coil region" evidence="3">
    <location>
        <begin position="42"/>
        <end position="69"/>
    </location>
</feature>
<proteinExistence type="inferred from homology"/>
<comment type="caution">
    <text evidence="6">The sequence shown here is derived from an EMBL/GenBank/DDBJ whole genome shotgun (WGS) entry which is preliminary data.</text>
</comment>
<feature type="compositionally biased region" description="Polar residues" evidence="4">
    <location>
        <begin position="168"/>
        <end position="177"/>
    </location>
</feature>
<evidence type="ECO:0000259" key="5">
    <source>
        <dbReference type="Pfam" id="PF06428"/>
    </source>
</evidence>
<evidence type="ECO:0000313" key="6">
    <source>
        <dbReference type="EMBL" id="CAK8683170.1"/>
    </source>
</evidence>
<comment type="similarity">
    <text evidence="2">Belongs to the SEC2 family.</text>
</comment>
<dbReference type="Gene3D" id="1.20.5.4880">
    <property type="match status" value="1"/>
</dbReference>
<sequence>MEHKSISDNNKFKHCQQENCTTVNKDVKKNSSTLNDIHQKVVRALQIDLDKANLELKQKTLECAKLQSVNSRVEGEIEDLTTSLFEEANKMVYNANLDKQKMEKKLVAAEGKIEALQTEVDALKALVVTSTPSNPNRQSHPQLIKKSKGSPIRNKMKRNNAMDKANSGEKSQCSSGSHKQKTTACIEDKSFWPGVNLSKEVDHTLMDELREWYKLIPSGQSDDPFETFCNCSFSNLKVSKHYLALEECVTLLQTPFMRRIFLEDISLCLKFPNVELAKKVSAYIHRNSIIVEFASGIDNTRKCALSRVITSCKHRIHFDDSDDWFAISQSCRNRVITVCDFLTYIRYIKRGIVKHDVEQIYWEIIKLRLEMTLARLGYFREQS</sequence>
<dbReference type="SUPFAM" id="SSF144284">
    <property type="entry name" value="Sec2 N-terminal region"/>
    <property type="match status" value="1"/>
</dbReference>
<feature type="compositionally biased region" description="Polar residues" evidence="4">
    <location>
        <begin position="130"/>
        <end position="141"/>
    </location>
</feature>
<dbReference type="EMBL" id="CAWYQH010000097">
    <property type="protein sequence ID" value="CAK8683170.1"/>
    <property type="molecule type" value="Genomic_DNA"/>
</dbReference>
<evidence type="ECO:0000256" key="3">
    <source>
        <dbReference type="SAM" id="Coils"/>
    </source>
</evidence>
<dbReference type="InterPro" id="IPR040351">
    <property type="entry name" value="RAB3IL/RAB3IP/Sec2"/>
</dbReference>
<keyword evidence="7" id="KW-1185">Reference proteome</keyword>
<protein>
    <recommendedName>
        <fullName evidence="5">GDP/GTP exchange factor Sec2 N-terminal domain-containing protein</fullName>
    </recommendedName>
</protein>
<evidence type="ECO:0000256" key="1">
    <source>
        <dbReference type="ARBA" id="ARBA00023054"/>
    </source>
</evidence>
<keyword evidence="1 3" id="KW-0175">Coiled coil</keyword>
<dbReference type="PANTHER" id="PTHR14430:SF0">
    <property type="entry name" value="SEC2P DOMAIN-CONTAINING PROTEIN"/>
    <property type="match status" value="1"/>
</dbReference>
<feature type="coiled-coil region" evidence="3">
    <location>
        <begin position="99"/>
        <end position="126"/>
    </location>
</feature>
<dbReference type="Pfam" id="PF06428">
    <property type="entry name" value="Sec2p"/>
    <property type="match status" value="1"/>
</dbReference>
<dbReference type="InterPro" id="IPR009449">
    <property type="entry name" value="Sec2_N"/>
</dbReference>
<dbReference type="PANTHER" id="PTHR14430">
    <property type="entry name" value="RABIN3-RELATED"/>
    <property type="match status" value="1"/>
</dbReference>
<reference evidence="6 7" key="1">
    <citation type="submission" date="2024-02" db="EMBL/GenBank/DDBJ databases">
        <authorList>
            <person name="Daric V."/>
            <person name="Darras S."/>
        </authorList>
    </citation>
    <scope>NUCLEOTIDE SEQUENCE [LARGE SCALE GENOMIC DNA]</scope>
</reference>
<gene>
    <name evidence="6" type="ORF">CVLEPA_LOCUS14274</name>
</gene>
<feature type="domain" description="GDP/GTP exchange factor Sec2 N-terminal" evidence="5">
    <location>
        <begin position="14"/>
        <end position="122"/>
    </location>
</feature>
<dbReference type="Pfam" id="PF25555">
    <property type="entry name" value="RAB3A-like_C"/>
    <property type="match status" value="1"/>
</dbReference>
<accession>A0ABP0FVI2</accession>